<dbReference type="RefSeq" id="WP_380800788.1">
    <property type="nucleotide sequence ID" value="NZ_JBHUIV010000010.1"/>
</dbReference>
<dbReference type="SUPFAM" id="SSF56317">
    <property type="entry name" value="Carbon-nitrogen hydrolase"/>
    <property type="match status" value="1"/>
</dbReference>
<dbReference type="Gene3D" id="3.60.110.10">
    <property type="entry name" value="Carbon-nitrogen hydrolase"/>
    <property type="match status" value="1"/>
</dbReference>
<dbReference type="GO" id="GO:0016787">
    <property type="term" value="F:hydrolase activity"/>
    <property type="evidence" value="ECO:0007669"/>
    <property type="project" value="UniProtKB-KW"/>
</dbReference>
<dbReference type="InterPro" id="IPR003010">
    <property type="entry name" value="C-N_Hydrolase"/>
</dbReference>
<dbReference type="Proteomes" id="UP001597414">
    <property type="component" value="Unassembled WGS sequence"/>
</dbReference>
<evidence type="ECO:0000313" key="4">
    <source>
        <dbReference type="Proteomes" id="UP001597414"/>
    </source>
</evidence>
<sequence length="259" mass="29235">MKPSIQAAIFQFPVVQGDLDHNLNYIYQGLKGQSADLIVLPELCTTGYFLNNVQWRRFSDPHAWETSIDLLTDLAKSCNSHLLVTLPKIIKQNLYNIAYIINEDGIVGAQAKIHITDDERKFFTANPIKRIEPIATDFGKIGIFSCFDLWNSALLRQIKSEEIDLICSPCSFGSDMTPAIGKSRTLEFSTPLVLCNRIGTETIEKEEVEFVGMSTIWNAKGNVMAQTNKEEIFLSVKLPLPKKSELPFCKELALEMNWN</sequence>
<name>A0ABW5B6P6_9BACT</name>
<dbReference type="PROSITE" id="PS50263">
    <property type="entry name" value="CN_HYDROLASE"/>
    <property type="match status" value="1"/>
</dbReference>
<reference evidence="4" key="1">
    <citation type="journal article" date="2019" name="Int. J. Syst. Evol. Microbiol.">
        <title>The Global Catalogue of Microorganisms (GCM) 10K type strain sequencing project: providing services to taxonomists for standard genome sequencing and annotation.</title>
        <authorList>
            <consortium name="The Broad Institute Genomics Platform"/>
            <consortium name="The Broad Institute Genome Sequencing Center for Infectious Disease"/>
            <person name="Wu L."/>
            <person name="Ma J."/>
        </authorList>
    </citation>
    <scope>NUCLEOTIDE SEQUENCE [LARGE SCALE GENOMIC DNA]</scope>
    <source>
        <strain evidence="4">KCTC 19812</strain>
    </source>
</reference>
<evidence type="ECO:0000313" key="3">
    <source>
        <dbReference type="EMBL" id="MFD2200909.1"/>
    </source>
</evidence>
<keyword evidence="1 3" id="KW-0378">Hydrolase</keyword>
<evidence type="ECO:0000256" key="1">
    <source>
        <dbReference type="ARBA" id="ARBA00022801"/>
    </source>
</evidence>
<dbReference type="PANTHER" id="PTHR43674">
    <property type="entry name" value="NITRILASE C965.09-RELATED"/>
    <property type="match status" value="1"/>
</dbReference>
<evidence type="ECO:0000259" key="2">
    <source>
        <dbReference type="PROSITE" id="PS50263"/>
    </source>
</evidence>
<dbReference type="InterPro" id="IPR050345">
    <property type="entry name" value="Aliph_Amidase/BUP"/>
</dbReference>
<proteinExistence type="predicted"/>
<gene>
    <name evidence="3" type="ORF">ACFSKV_04975</name>
</gene>
<dbReference type="CDD" id="cd07197">
    <property type="entry name" value="nitrilase"/>
    <property type="match status" value="1"/>
</dbReference>
<keyword evidence="4" id="KW-1185">Reference proteome</keyword>
<comment type="caution">
    <text evidence="3">The sequence shown here is derived from an EMBL/GenBank/DDBJ whole genome shotgun (WGS) entry which is preliminary data.</text>
</comment>
<accession>A0ABW5B6P6</accession>
<protein>
    <submittedName>
        <fullName evidence="3">Carbon-nitrogen hydrolase family protein</fullName>
    </submittedName>
</protein>
<organism evidence="3 4">
    <name type="scientific">Shivajiella indica</name>
    <dbReference type="NCBI Taxonomy" id="872115"/>
    <lineage>
        <taxon>Bacteria</taxon>
        <taxon>Pseudomonadati</taxon>
        <taxon>Bacteroidota</taxon>
        <taxon>Cytophagia</taxon>
        <taxon>Cytophagales</taxon>
        <taxon>Cyclobacteriaceae</taxon>
        <taxon>Shivajiella</taxon>
    </lineage>
</organism>
<dbReference type="EMBL" id="JBHUIV010000010">
    <property type="protein sequence ID" value="MFD2200909.1"/>
    <property type="molecule type" value="Genomic_DNA"/>
</dbReference>
<dbReference type="PANTHER" id="PTHR43674:SF2">
    <property type="entry name" value="BETA-UREIDOPROPIONASE"/>
    <property type="match status" value="1"/>
</dbReference>
<dbReference type="InterPro" id="IPR036526">
    <property type="entry name" value="C-N_Hydrolase_sf"/>
</dbReference>
<dbReference type="Pfam" id="PF00795">
    <property type="entry name" value="CN_hydrolase"/>
    <property type="match status" value="1"/>
</dbReference>
<feature type="domain" description="CN hydrolase" evidence="2">
    <location>
        <begin position="5"/>
        <end position="240"/>
    </location>
</feature>